<sequence length="2366" mass="240358">MALDSSSPAVVPVAAVADRIDSLLDGYRSRIETAVFRSDIPLLGQSFADTADQVLGFVDTLKTGVRTALEGIGTATATLEEIAAAVGLAGPELGATIRADGTLALEFDHDAVISLAAETAAAALGGLGTGIAFDGTLDLDATVEAGLVLVLDAETGSVRVDTSPGQEFGLDLFGRLLPEGGVELGFLDSLLGGWSAADGIDLSFDVDLDGSAVHATLSGGATFGRGFETTAASDILPVISGDLNLGFDFAALALEDGVAIDVAGRIGLENLTLDMGGLVDFLNAVLGQITAITDSFPFGTVLDILTTPIPVIDAIAPGSLDKTGDGSITAADFILAFGSDSDNMGFVTAIEALVDALETIDDLRDLAYRVDLGDLVLSAEATTEARFDLDGDGVSATAETDLLDLIAGSGLDGLLTGSLGAGIEASDRLDIPLLSDPLGTLGALLLNGYYGAPVTLVSYDLPPLGFSVAPRIPFDVGPLSFFIGGSFAAETDFGIGYDTAGFTLGGVEFGAGFYVTTVDGTRVDPFLTLSFGMEAGGGVGAGVAKVSIVGGVGGVVDLFLAGGGEKTRLADLGGCLFNPITGRIEASLEVEVRIGIGKLSVTDRVTIGETVLAQFGFDPCDSDFDPATLRFSDTELARKVAGGELALNVGAASGRRDVPGRIDLDPAFDAASDAELETLEAAGVNTRARDEVVYVGRAPEGSGDTAAALAVSAFGIYEVYDRTAGFSLISGDGGSGDDRLTVAADLDVAVAFAGGSGHDTLTGGAAADVLSGNGGRDVLTGHDGDDVLKGMNGDDILIGGAGADVLNGGAGIDEADYSGAAEGIRIVNVTTAGVTTRVGRGGEARGDLLTSIEYVKGTDYDDRIEADPVADSTLDGRGGDDVLIGGVGDDLLSGGAGADRLDGGDGEDAVSYAFSTAGVLIDLEHGVIWGGDASGDTLENIEIYQLTWQADSFFGATTGRVGDVVYGFEGNDLLDGGAGRDRIFAGGGDDTVVGGADGDRLDGGTGRDLLTFEHHFDATLGSKDGVEIDLAAGTATEIAGGRSDTLLEDDAGNSSFEDVTGSRLYDVISGDGKANVLRGLAGQDVLSGAGGDDTLIGGADADELTGGAGFDTADYSASGAGVTVDLAAGTGAGGDAEGDSLTGIEAVRGSGGDDVLLGNLRGNDLDIGVWTGFSYDEVDGNGGIDRVIVSWSDAEEDISVVKLSTTWARIYSGAIEDRDLRAEIWDTEDATILTGAGDDLIASVVDNETEDLPGIDHFAGDDYIATGAGADRIAAGSGADQVFAGLGDDTVWRDKATKAETFVMDGGQGIDRLIADLSYDTAGVVLASYSPLSESGLAFSVAGGGVFAGFEILEKITTGSGEDQLTQLGAVDSEFHTGDGADTVTLDYGDNLVWAGSDGAVDTLILDYSGERLMWVDAALETPAVIGDPAGLNVRLKQGSGPIFVLKGNSTYYEFERLVLTGSRNDDVIAGLDGRNSDDVLDGQAGDDVISGGRGNDVIVGGAGTDLLEGGIGDDTLIGGLAGVIDGRDGLTGGAGSDLFVLGDETGSHYGAAAEDVARIEDFDIAEDRLQLAGSAADYSVSVSAAGHGRITLTETGELVAVLMGAGAVSLSDPAVSFVAVTDPVASSGSGRSGGAATLTGPVPLPEPFEIHDYGVIDPFEEVLRDGLADLGARSITTVSASLAGNPGSAKAFSDAPFGLEEGVVLSTGVARDLAAENRADGSDSRGILAGSEADLVFEKLGVTAGGSAIFRADVSGLAGGLKTLTLTDSLNLEGADSLFSGFDLDGIFLSPDRIDAVGGVVDLTGVATLDVFDYSPIGTRLEAGTMRNPGLFTALGGTVNGMIDESVARLGAVDYTGSALDGGAVSLGDGGSATFELTETVATDGPLYLYVGEAYDAGEALSGRVQVSDGDSSAGADASTDIGTPGAADDWVTLSAELDVDLRGGADWAVADLFNVVIVTEAFPEFAGTAWQDIVDVKVNGLSALVLGDGRQATLQNLAAAPDGAFAEELLFNLVGEGAHAAVLSADAYTTILRVSAPILDGLNSFAFSVADGGDGLGDTAIFVSALIADTVRGDSGNNRLFGSSADDLMLGREGSDTMWGGHGWDTYRFKPAHIAEDVIDETTGSGFDRIELDVYVEEVSFTRDGDDLLLHYGGTGSGQSIRVAGQYADDLPVPMVEEAVFSDATRDLTGVLEFTGSTGNDRGLRGTDLGETIDGLRGNDRIAGLGGDDRLRGGAGRDRIDGGTGDDRISGDGGNDILIGGLGSDRLSGRAGRDSFVFTSVAESATGAEDVITDFTRGKDLLDFTGFDRALYFLGGRDFYGEGNELRFDADLNRIELDYDGDREADFAVVLEGIGRITATDLLL</sequence>
<evidence type="ECO:0000313" key="7">
    <source>
        <dbReference type="EMBL" id="MDK3019248.1"/>
    </source>
</evidence>
<dbReference type="PRINTS" id="PR00313">
    <property type="entry name" value="CABNDNGRPT"/>
</dbReference>
<evidence type="ECO:0000256" key="1">
    <source>
        <dbReference type="ARBA" id="ARBA00001913"/>
    </source>
</evidence>
<dbReference type="PANTHER" id="PTHR38340:SF1">
    <property type="entry name" value="S-LAYER PROTEIN"/>
    <property type="match status" value="1"/>
</dbReference>
<dbReference type="Proteomes" id="UP001243757">
    <property type="component" value="Unassembled WGS sequence"/>
</dbReference>
<dbReference type="SUPFAM" id="SSF51120">
    <property type="entry name" value="beta-Roll"/>
    <property type="match status" value="8"/>
</dbReference>
<dbReference type="Pfam" id="PF08548">
    <property type="entry name" value="Peptidase_M10_C"/>
    <property type="match status" value="1"/>
</dbReference>
<dbReference type="RefSeq" id="WP_284482051.1">
    <property type="nucleotide sequence ID" value="NZ_JASNJD010000013.1"/>
</dbReference>
<evidence type="ECO:0000256" key="4">
    <source>
        <dbReference type="ARBA" id="ARBA00022737"/>
    </source>
</evidence>
<organism evidence="7 8">
    <name type="scientific">Pseudodonghicola flavimaris</name>
    <dbReference type="NCBI Taxonomy" id="3050036"/>
    <lineage>
        <taxon>Bacteria</taxon>
        <taxon>Pseudomonadati</taxon>
        <taxon>Pseudomonadota</taxon>
        <taxon>Alphaproteobacteria</taxon>
        <taxon>Rhodobacterales</taxon>
        <taxon>Paracoccaceae</taxon>
        <taxon>Pseudodonghicola</taxon>
    </lineage>
</organism>
<dbReference type="Pfam" id="PF00353">
    <property type="entry name" value="HemolysinCabind"/>
    <property type="match status" value="8"/>
</dbReference>
<feature type="region of interest" description="Disordered" evidence="5">
    <location>
        <begin position="2235"/>
        <end position="2254"/>
    </location>
</feature>
<dbReference type="PANTHER" id="PTHR38340">
    <property type="entry name" value="S-LAYER PROTEIN"/>
    <property type="match status" value="1"/>
</dbReference>
<dbReference type="InterPro" id="IPR050557">
    <property type="entry name" value="RTX_toxin/Mannuronan_C5-epim"/>
</dbReference>
<keyword evidence="3" id="KW-0964">Secreted</keyword>
<keyword evidence="8" id="KW-1185">Reference proteome</keyword>
<evidence type="ECO:0000259" key="6">
    <source>
        <dbReference type="Pfam" id="PF08548"/>
    </source>
</evidence>
<feature type="domain" description="Peptidase M10 serralysin C-terminal" evidence="6">
    <location>
        <begin position="2256"/>
        <end position="2365"/>
    </location>
</feature>
<dbReference type="PROSITE" id="PS00330">
    <property type="entry name" value="HEMOLYSIN_CALCIUM"/>
    <property type="match status" value="11"/>
</dbReference>
<accession>A0ABT7F3R4</accession>
<evidence type="ECO:0000256" key="2">
    <source>
        <dbReference type="ARBA" id="ARBA00004613"/>
    </source>
</evidence>
<keyword evidence="4" id="KW-0677">Repeat</keyword>
<proteinExistence type="predicted"/>
<name>A0ABT7F3R4_9RHOB</name>
<comment type="subcellular location">
    <subcellularLocation>
        <location evidence="2">Secreted</location>
    </subcellularLocation>
</comment>
<gene>
    <name evidence="7" type="ORF">QO033_16330</name>
</gene>
<reference evidence="7 8" key="1">
    <citation type="submission" date="2023-05" db="EMBL/GenBank/DDBJ databases">
        <title>Pseudodonghicola sp. nov.</title>
        <authorList>
            <person name="Huang J."/>
        </authorList>
    </citation>
    <scope>NUCLEOTIDE SEQUENCE [LARGE SCALE GENOMIC DNA]</scope>
    <source>
        <strain evidence="7 8">IC7</strain>
    </source>
</reference>
<comment type="cofactor">
    <cofactor evidence="1">
        <name>Ca(2+)</name>
        <dbReference type="ChEBI" id="CHEBI:29108"/>
    </cofactor>
</comment>
<protein>
    <submittedName>
        <fullName evidence="7">Calcium-binding protein</fullName>
    </submittedName>
</protein>
<dbReference type="InterPro" id="IPR011049">
    <property type="entry name" value="Serralysin-like_metalloprot_C"/>
</dbReference>
<dbReference type="Gene3D" id="2.150.10.10">
    <property type="entry name" value="Serralysin-like metalloprotease, C-terminal"/>
    <property type="match status" value="8"/>
</dbReference>
<evidence type="ECO:0000256" key="5">
    <source>
        <dbReference type="SAM" id="MobiDB-lite"/>
    </source>
</evidence>
<evidence type="ECO:0000256" key="3">
    <source>
        <dbReference type="ARBA" id="ARBA00022525"/>
    </source>
</evidence>
<dbReference type="InterPro" id="IPR018511">
    <property type="entry name" value="Hemolysin-typ_Ca-bd_CS"/>
</dbReference>
<dbReference type="InterPro" id="IPR013858">
    <property type="entry name" value="Peptidase_M10B_C"/>
</dbReference>
<evidence type="ECO:0000313" key="8">
    <source>
        <dbReference type="Proteomes" id="UP001243757"/>
    </source>
</evidence>
<comment type="caution">
    <text evidence="7">The sequence shown here is derived from an EMBL/GenBank/DDBJ whole genome shotgun (WGS) entry which is preliminary data.</text>
</comment>
<dbReference type="EMBL" id="JASNJD010000013">
    <property type="protein sequence ID" value="MDK3019248.1"/>
    <property type="molecule type" value="Genomic_DNA"/>
</dbReference>
<dbReference type="InterPro" id="IPR001343">
    <property type="entry name" value="Hemolysn_Ca-bd"/>
</dbReference>
<feature type="compositionally biased region" description="Basic and acidic residues" evidence="5">
    <location>
        <begin position="2235"/>
        <end position="2252"/>
    </location>
</feature>